<accession>M7XUK5</accession>
<dbReference type="AlphaFoldDB" id="M7XUK5"/>
<gene>
    <name evidence="1" type="ORF">C943_01439</name>
</gene>
<dbReference type="Proteomes" id="UP000010953">
    <property type="component" value="Unassembled WGS sequence"/>
</dbReference>
<name>M7XUK5_9BACT</name>
<dbReference type="InParanoid" id="M7XUK5"/>
<dbReference type="RefSeq" id="WP_008629316.1">
    <property type="nucleotide sequence ID" value="NZ_AMZY02000014.1"/>
</dbReference>
<dbReference type="EMBL" id="AMZY02000014">
    <property type="protein sequence ID" value="EMS32177.1"/>
    <property type="molecule type" value="Genomic_DNA"/>
</dbReference>
<evidence type="ECO:0000313" key="2">
    <source>
        <dbReference type="Proteomes" id="UP000010953"/>
    </source>
</evidence>
<evidence type="ECO:0000313" key="1">
    <source>
        <dbReference type="EMBL" id="EMS32177.1"/>
    </source>
</evidence>
<reference evidence="1" key="1">
    <citation type="submission" date="2013-01" db="EMBL/GenBank/DDBJ databases">
        <title>Genome assembly of Mariniradius saccharolyticus AK6.</title>
        <authorList>
            <person name="Vaidya B."/>
            <person name="Khatri I."/>
            <person name="Tanuku N.R.S."/>
            <person name="Subramanian S."/>
            <person name="Pinnaka A."/>
        </authorList>
    </citation>
    <scope>NUCLEOTIDE SEQUENCE [LARGE SCALE GENOMIC DNA]</scope>
    <source>
        <strain evidence="1">AK6</strain>
    </source>
</reference>
<dbReference type="OrthoDB" id="9815193at2"/>
<comment type="caution">
    <text evidence="1">The sequence shown here is derived from an EMBL/GenBank/DDBJ whole genome shotgun (WGS) entry which is preliminary data.</text>
</comment>
<keyword evidence="2" id="KW-1185">Reference proteome</keyword>
<sequence>MEKCFVIQPFDKGKFDKRFVDIFEPAILNAGFEAYRIDKDLSVRIPIDDIEKGISESAICFAEITTDNPNVWYELGFAFACNKDVVMVCSDERQGKFPFDIQHRHVITYNTGSTSDFITLGDTITRKIKAFQTKSKTVRQLNATPVIETEGLKGHEIALLILIMENQVSSEDSTSIFGLRNEMNKAGYTDIATSVGIRTLSKNGMIETFKEIEHWNNGQEYIACRLTQKGEDWILSNQDQLQFRRTNNTQTKIEDDELPF</sequence>
<evidence type="ECO:0008006" key="3">
    <source>
        <dbReference type="Google" id="ProtNLM"/>
    </source>
</evidence>
<dbReference type="Gene3D" id="3.40.50.450">
    <property type="match status" value="1"/>
</dbReference>
<organism evidence="1 2">
    <name type="scientific">Mariniradius saccharolyticus AK6</name>
    <dbReference type="NCBI Taxonomy" id="1239962"/>
    <lineage>
        <taxon>Bacteria</taxon>
        <taxon>Pseudomonadati</taxon>
        <taxon>Bacteroidota</taxon>
        <taxon>Cytophagia</taxon>
        <taxon>Cytophagales</taxon>
        <taxon>Cyclobacteriaceae</taxon>
        <taxon>Mariniradius</taxon>
    </lineage>
</organism>
<proteinExistence type="predicted"/>
<protein>
    <recommendedName>
        <fullName evidence="3">Nucleoside 2-deoxyribosyltransferase</fullName>
    </recommendedName>
</protein>